<protein>
    <submittedName>
        <fullName evidence="2">Uncharacterized protein</fullName>
    </submittedName>
</protein>
<feature type="compositionally biased region" description="Acidic residues" evidence="1">
    <location>
        <begin position="1"/>
        <end position="13"/>
    </location>
</feature>
<comment type="caution">
    <text evidence="2">The sequence shown here is derived from an EMBL/GenBank/DDBJ whole genome shotgun (WGS) entry which is preliminary data.</text>
</comment>
<organism evidence="2 3">
    <name type="scientific">Haloplanus ruber</name>
    <dbReference type="NCBI Taxonomy" id="869892"/>
    <lineage>
        <taxon>Archaea</taxon>
        <taxon>Methanobacteriati</taxon>
        <taxon>Methanobacteriota</taxon>
        <taxon>Stenosarchaea group</taxon>
        <taxon>Halobacteria</taxon>
        <taxon>Halobacteriales</taxon>
        <taxon>Haloferacaceae</taxon>
        <taxon>Haloplanus</taxon>
    </lineage>
</organism>
<sequence length="208" mass="22663">MADADTETAEESAADSTATSSTEPSPADTESGATENTDAEPSDTEPVEENTADSMATDALVEELTAELSEEGYDVFSGREMVSIRRSGQIAPNNVVCQEYLEGAEAVMMGYYSRTKTIAITPLPEQISHPKVYSLLWEGNNAEINASGFFKHNEIETEQTVRYEPEWDEDVTSEDLPGALLIDLREDGEVWDRADPSPDDEPAVDAES</sequence>
<feature type="compositionally biased region" description="Low complexity" evidence="1">
    <location>
        <begin position="14"/>
        <end position="31"/>
    </location>
</feature>
<feature type="region of interest" description="Disordered" evidence="1">
    <location>
        <begin position="187"/>
        <end position="208"/>
    </location>
</feature>
<evidence type="ECO:0000256" key="1">
    <source>
        <dbReference type="SAM" id="MobiDB-lite"/>
    </source>
</evidence>
<keyword evidence="3" id="KW-1185">Reference proteome</keyword>
<dbReference type="Proteomes" id="UP001597075">
    <property type="component" value="Unassembled WGS sequence"/>
</dbReference>
<reference evidence="2 3" key="1">
    <citation type="journal article" date="2019" name="Int. J. Syst. Evol. Microbiol.">
        <title>The Global Catalogue of Microorganisms (GCM) 10K type strain sequencing project: providing services to taxonomists for standard genome sequencing and annotation.</title>
        <authorList>
            <consortium name="The Broad Institute Genomics Platform"/>
            <consortium name="The Broad Institute Genome Sequencing Center for Infectious Disease"/>
            <person name="Wu L."/>
            <person name="Ma J."/>
        </authorList>
    </citation>
    <scope>NUCLEOTIDE SEQUENCE [LARGE SCALE GENOMIC DNA]</scope>
    <source>
        <strain evidence="2 3">CGMCC 1.10594</strain>
    </source>
</reference>
<feature type="compositionally biased region" description="Acidic residues" evidence="1">
    <location>
        <begin position="197"/>
        <end position="208"/>
    </location>
</feature>
<evidence type="ECO:0000313" key="3">
    <source>
        <dbReference type="Proteomes" id="UP001597075"/>
    </source>
</evidence>
<name>A0ABD6D255_9EURY</name>
<feature type="region of interest" description="Disordered" evidence="1">
    <location>
        <begin position="1"/>
        <end position="54"/>
    </location>
</feature>
<dbReference type="EMBL" id="JBHUDL010000011">
    <property type="protein sequence ID" value="MFD1635325.1"/>
    <property type="molecule type" value="Genomic_DNA"/>
</dbReference>
<feature type="compositionally biased region" description="Basic and acidic residues" evidence="1">
    <location>
        <begin position="187"/>
        <end position="196"/>
    </location>
</feature>
<proteinExistence type="predicted"/>
<evidence type="ECO:0000313" key="2">
    <source>
        <dbReference type="EMBL" id="MFD1635325.1"/>
    </source>
</evidence>
<feature type="compositionally biased region" description="Acidic residues" evidence="1">
    <location>
        <begin position="37"/>
        <end position="51"/>
    </location>
</feature>
<accession>A0ABD6D255</accession>
<dbReference type="AlphaFoldDB" id="A0ABD6D255"/>
<gene>
    <name evidence="2" type="ORF">ACFSBJ_16510</name>
</gene>
<dbReference type="RefSeq" id="WP_256406445.1">
    <property type="nucleotide sequence ID" value="NZ_CP187153.1"/>
</dbReference>